<evidence type="ECO:0000256" key="1">
    <source>
        <dbReference type="ARBA" id="ARBA00004651"/>
    </source>
</evidence>
<evidence type="ECO:0000256" key="6">
    <source>
        <dbReference type="SAM" id="Phobius"/>
    </source>
</evidence>
<dbReference type="Proteomes" id="UP000435648">
    <property type="component" value="Chromosome"/>
</dbReference>
<feature type="transmembrane region" description="Helical" evidence="6">
    <location>
        <begin position="29"/>
        <end position="50"/>
    </location>
</feature>
<evidence type="ECO:0000259" key="7">
    <source>
        <dbReference type="Pfam" id="PF01478"/>
    </source>
</evidence>
<evidence type="ECO:0000256" key="5">
    <source>
        <dbReference type="ARBA" id="ARBA00023136"/>
    </source>
</evidence>
<name>A0A857CAK0_9HYPH</name>
<keyword evidence="3 6" id="KW-0812">Transmembrane</keyword>
<dbReference type="InterPro" id="IPR000045">
    <property type="entry name" value="Prepilin_IV_endopep_pep"/>
</dbReference>
<dbReference type="AlphaFoldDB" id="A0A857CAK0"/>
<comment type="subcellular location">
    <subcellularLocation>
        <location evidence="1">Cell membrane</location>
        <topology evidence="1">Multi-pass membrane protein</topology>
    </subcellularLocation>
</comment>
<dbReference type="InterPro" id="IPR052218">
    <property type="entry name" value="Preflagellin_Peptidase"/>
</dbReference>
<proteinExistence type="predicted"/>
<accession>A0A857CAK0</accession>
<protein>
    <submittedName>
        <fullName evidence="8">Peptidase</fullName>
    </submittedName>
</protein>
<feature type="transmembrane region" description="Helical" evidence="6">
    <location>
        <begin position="57"/>
        <end position="77"/>
    </location>
</feature>
<dbReference type="OrthoDB" id="5329005at2"/>
<evidence type="ECO:0000313" key="9">
    <source>
        <dbReference type="Proteomes" id="UP000435648"/>
    </source>
</evidence>
<gene>
    <name evidence="8" type="ORF">GH266_16990</name>
</gene>
<feature type="transmembrane region" description="Helical" evidence="6">
    <location>
        <begin position="143"/>
        <end position="166"/>
    </location>
</feature>
<dbReference type="KEGG" id="siw:GH266_16990"/>
<evidence type="ECO:0000256" key="2">
    <source>
        <dbReference type="ARBA" id="ARBA00022475"/>
    </source>
</evidence>
<keyword evidence="2" id="KW-1003">Cell membrane</keyword>
<dbReference type="RefSeq" id="WP_158194884.1">
    <property type="nucleotide sequence ID" value="NZ_CP046908.1"/>
</dbReference>
<dbReference type="PANTHER" id="PTHR36506:SF1">
    <property type="entry name" value="PREFLAGELLIN PEPTIDASE"/>
    <property type="match status" value="1"/>
</dbReference>
<dbReference type="GO" id="GO:0005886">
    <property type="term" value="C:plasma membrane"/>
    <property type="evidence" value="ECO:0007669"/>
    <property type="project" value="UniProtKB-SubCell"/>
</dbReference>
<evidence type="ECO:0000313" key="8">
    <source>
        <dbReference type="EMBL" id="QGZ36036.1"/>
    </source>
</evidence>
<dbReference type="EMBL" id="CP046908">
    <property type="protein sequence ID" value="QGZ36036.1"/>
    <property type="molecule type" value="Genomic_DNA"/>
</dbReference>
<organism evidence="8 9">
    <name type="scientific">Stappia indica</name>
    <dbReference type="NCBI Taxonomy" id="538381"/>
    <lineage>
        <taxon>Bacteria</taxon>
        <taxon>Pseudomonadati</taxon>
        <taxon>Pseudomonadota</taxon>
        <taxon>Alphaproteobacteria</taxon>
        <taxon>Hyphomicrobiales</taxon>
        <taxon>Stappiaceae</taxon>
        <taxon>Stappia</taxon>
    </lineage>
</organism>
<evidence type="ECO:0000256" key="3">
    <source>
        <dbReference type="ARBA" id="ARBA00022692"/>
    </source>
</evidence>
<dbReference type="PANTHER" id="PTHR36506">
    <property type="entry name" value="PREFLAGELLIN PEPTIDASE"/>
    <property type="match status" value="1"/>
</dbReference>
<dbReference type="GO" id="GO:0004190">
    <property type="term" value="F:aspartic-type endopeptidase activity"/>
    <property type="evidence" value="ECO:0007669"/>
    <property type="project" value="InterPro"/>
</dbReference>
<reference evidence="8 9" key="1">
    <citation type="submission" date="2019-12" db="EMBL/GenBank/DDBJ databases">
        <title>The genome of Stappia indica PHM037.</title>
        <authorList>
            <person name="Kacar D."/>
            <person name="Galan B."/>
            <person name="Canedo L."/>
            <person name="Rodriguez P."/>
            <person name="de la Calle F."/>
            <person name="Garcia J.L."/>
        </authorList>
    </citation>
    <scope>NUCLEOTIDE SEQUENCE [LARGE SCALE GENOMIC DNA]</scope>
    <source>
        <strain evidence="8 9">PHM037</strain>
    </source>
</reference>
<dbReference type="Pfam" id="PF01478">
    <property type="entry name" value="Peptidase_A24"/>
    <property type="match status" value="1"/>
</dbReference>
<evidence type="ECO:0000256" key="4">
    <source>
        <dbReference type="ARBA" id="ARBA00022989"/>
    </source>
</evidence>
<keyword evidence="5 6" id="KW-0472">Membrane</keyword>
<keyword evidence="4 6" id="KW-1133">Transmembrane helix</keyword>
<sequence>MFEAAIMVVFPCLVAFAAASDLFTMKIPNSVSLMLIAGFAIIAPFAGIGLADIGWHLLAAGLALAACLVFFGFGWMGGGDAKLITALALWFGMSQDFLQFLALAGIYGAALTLLIVGFRRIVLLPGIAGRTEWLLRLHDTNRGIPYGVTLAIAALHVYPHSAWFSLLV</sequence>
<feature type="transmembrane region" description="Helical" evidence="6">
    <location>
        <begin position="97"/>
        <end position="122"/>
    </location>
</feature>
<feature type="domain" description="Prepilin type IV endopeptidase peptidase" evidence="7">
    <location>
        <begin position="9"/>
        <end position="112"/>
    </location>
</feature>
<dbReference type="Gene3D" id="1.20.120.1220">
    <property type="match status" value="1"/>
</dbReference>